<dbReference type="RefSeq" id="WP_121972669.1">
    <property type="nucleotide sequence ID" value="NZ_OOGT01000007.1"/>
</dbReference>
<accession>A0A2U3MUK4</accession>
<evidence type="ECO:0000313" key="1">
    <source>
        <dbReference type="EMBL" id="SPL69120.1"/>
    </source>
</evidence>
<organism evidence="1 2">
    <name type="scientific">Acinetobacter stercoris</name>
    <dbReference type="NCBI Taxonomy" id="2126983"/>
    <lineage>
        <taxon>Bacteria</taxon>
        <taxon>Pseudomonadati</taxon>
        <taxon>Pseudomonadota</taxon>
        <taxon>Gammaproteobacteria</taxon>
        <taxon>Moraxellales</taxon>
        <taxon>Moraxellaceae</taxon>
        <taxon>Acinetobacter</taxon>
    </lineage>
</organism>
<keyword evidence="2" id="KW-1185">Reference proteome</keyword>
<dbReference type="EMBL" id="OOGT01000007">
    <property type="protein sequence ID" value="SPL69120.1"/>
    <property type="molecule type" value="Genomic_DNA"/>
</dbReference>
<proteinExistence type="predicted"/>
<evidence type="ECO:0000313" key="2">
    <source>
        <dbReference type="Proteomes" id="UP000245974"/>
    </source>
</evidence>
<gene>
    <name evidence="1" type="ORF">KPC_0298</name>
</gene>
<name>A0A2U3MUK4_9GAMM</name>
<dbReference type="Proteomes" id="UP000245974">
    <property type="component" value="Unassembled WGS sequence"/>
</dbReference>
<protein>
    <submittedName>
        <fullName evidence="1">Uncharacterized protein</fullName>
    </submittedName>
</protein>
<reference evidence="2" key="1">
    <citation type="submission" date="2018-03" db="EMBL/GenBank/DDBJ databases">
        <authorList>
            <person name="Blom J."/>
        </authorList>
    </citation>
    <scope>NUCLEOTIDE SEQUENCE [LARGE SCALE GENOMIC DNA]</scope>
    <source>
        <strain evidence="2">KPC-SM-21</strain>
    </source>
</reference>
<dbReference type="AlphaFoldDB" id="A0A2U3MUK4"/>
<sequence>MDLESESCTDFKNGMIKIVDIMDHILSHPQAPIPANSWLPKKVKLLTTQDRILYLDGFGKQLIPYPEFDAQLEKNDEQASKSKKLGDDYF</sequence>
<dbReference type="OrthoDB" id="9794155at2"/>
<dbReference type="InParanoid" id="A0A2U3MUK4"/>